<protein>
    <submittedName>
        <fullName evidence="2">Uncharacterized protein</fullName>
    </submittedName>
</protein>
<dbReference type="AlphaFoldDB" id="A0AAE1Y133"/>
<evidence type="ECO:0000256" key="1">
    <source>
        <dbReference type="SAM" id="MobiDB-lite"/>
    </source>
</evidence>
<dbReference type="EMBL" id="JACGWO010000008">
    <property type="protein sequence ID" value="KAK4421793.1"/>
    <property type="molecule type" value="Genomic_DNA"/>
</dbReference>
<evidence type="ECO:0000313" key="3">
    <source>
        <dbReference type="Proteomes" id="UP001293254"/>
    </source>
</evidence>
<organism evidence="2 3">
    <name type="scientific">Sesamum alatum</name>
    <dbReference type="NCBI Taxonomy" id="300844"/>
    <lineage>
        <taxon>Eukaryota</taxon>
        <taxon>Viridiplantae</taxon>
        <taxon>Streptophyta</taxon>
        <taxon>Embryophyta</taxon>
        <taxon>Tracheophyta</taxon>
        <taxon>Spermatophyta</taxon>
        <taxon>Magnoliopsida</taxon>
        <taxon>eudicotyledons</taxon>
        <taxon>Gunneridae</taxon>
        <taxon>Pentapetalae</taxon>
        <taxon>asterids</taxon>
        <taxon>lamiids</taxon>
        <taxon>Lamiales</taxon>
        <taxon>Pedaliaceae</taxon>
        <taxon>Sesamum</taxon>
    </lineage>
</organism>
<reference evidence="2" key="2">
    <citation type="journal article" date="2024" name="Plant">
        <title>Genomic evolution and insights into agronomic trait innovations of Sesamum species.</title>
        <authorList>
            <person name="Miao H."/>
            <person name="Wang L."/>
            <person name="Qu L."/>
            <person name="Liu H."/>
            <person name="Sun Y."/>
            <person name="Le M."/>
            <person name="Wang Q."/>
            <person name="Wei S."/>
            <person name="Zheng Y."/>
            <person name="Lin W."/>
            <person name="Duan Y."/>
            <person name="Cao H."/>
            <person name="Xiong S."/>
            <person name="Wang X."/>
            <person name="Wei L."/>
            <person name="Li C."/>
            <person name="Ma Q."/>
            <person name="Ju M."/>
            <person name="Zhao R."/>
            <person name="Li G."/>
            <person name="Mu C."/>
            <person name="Tian Q."/>
            <person name="Mei H."/>
            <person name="Zhang T."/>
            <person name="Gao T."/>
            <person name="Zhang H."/>
        </authorList>
    </citation>
    <scope>NUCLEOTIDE SEQUENCE</scope>
    <source>
        <strain evidence="2">3651</strain>
    </source>
</reference>
<dbReference type="Proteomes" id="UP001293254">
    <property type="component" value="Unassembled WGS sequence"/>
</dbReference>
<keyword evidence="3" id="KW-1185">Reference proteome</keyword>
<gene>
    <name evidence="2" type="ORF">Salat_2129900</name>
</gene>
<comment type="caution">
    <text evidence="2">The sequence shown here is derived from an EMBL/GenBank/DDBJ whole genome shotgun (WGS) entry which is preliminary data.</text>
</comment>
<name>A0AAE1Y133_9LAMI</name>
<feature type="compositionally biased region" description="Polar residues" evidence="1">
    <location>
        <begin position="38"/>
        <end position="69"/>
    </location>
</feature>
<sequence length="109" mass="11919">MNHHNFNEQNMNNQNPPPPSALILPPSPPSQISQSQLTDIPSPTMPNSVPQIPNTMPQMPNFQTHPSVTANYQTKPPLSSPLTHATALVMSLSRNRSNGPLNLTHLTII</sequence>
<proteinExistence type="predicted"/>
<feature type="region of interest" description="Disordered" evidence="1">
    <location>
        <begin position="1"/>
        <end position="69"/>
    </location>
</feature>
<feature type="compositionally biased region" description="Pro residues" evidence="1">
    <location>
        <begin position="15"/>
        <end position="29"/>
    </location>
</feature>
<reference evidence="2" key="1">
    <citation type="submission" date="2020-06" db="EMBL/GenBank/DDBJ databases">
        <authorList>
            <person name="Li T."/>
            <person name="Hu X."/>
            <person name="Zhang T."/>
            <person name="Song X."/>
            <person name="Zhang H."/>
            <person name="Dai N."/>
            <person name="Sheng W."/>
            <person name="Hou X."/>
            <person name="Wei L."/>
        </authorList>
    </citation>
    <scope>NUCLEOTIDE SEQUENCE</scope>
    <source>
        <strain evidence="2">3651</strain>
        <tissue evidence="2">Leaf</tissue>
    </source>
</reference>
<evidence type="ECO:0000313" key="2">
    <source>
        <dbReference type="EMBL" id="KAK4421793.1"/>
    </source>
</evidence>
<accession>A0AAE1Y133</accession>